<organism evidence="9 10">
    <name type="scientific">Ridgeia piscesae</name>
    <name type="common">Tubeworm</name>
    <dbReference type="NCBI Taxonomy" id="27915"/>
    <lineage>
        <taxon>Eukaryota</taxon>
        <taxon>Metazoa</taxon>
        <taxon>Spiralia</taxon>
        <taxon>Lophotrochozoa</taxon>
        <taxon>Annelida</taxon>
        <taxon>Polychaeta</taxon>
        <taxon>Sedentaria</taxon>
        <taxon>Canalipalpata</taxon>
        <taxon>Sabellida</taxon>
        <taxon>Siboglinidae</taxon>
        <taxon>Ridgeia</taxon>
    </lineage>
</organism>
<evidence type="ECO:0000256" key="3">
    <source>
        <dbReference type="ARBA" id="ARBA00022896"/>
    </source>
</evidence>
<protein>
    <recommendedName>
        <fullName evidence="8">Prolyl 4-hydroxylase alpha subunit domain-containing protein</fullName>
    </recommendedName>
</protein>
<keyword evidence="6" id="KW-0408">Iron</keyword>
<dbReference type="GO" id="GO:0005783">
    <property type="term" value="C:endoplasmic reticulum"/>
    <property type="evidence" value="ECO:0007669"/>
    <property type="project" value="InterPro"/>
</dbReference>
<comment type="caution">
    <text evidence="9">The sequence shown here is derived from an EMBL/GenBank/DDBJ whole genome shotgun (WGS) entry which is preliminary data.</text>
</comment>
<dbReference type="InterPro" id="IPR013547">
    <property type="entry name" value="P4H_N"/>
</dbReference>
<dbReference type="Pfam" id="PF08336">
    <property type="entry name" value="P4Ha_N"/>
    <property type="match status" value="1"/>
</dbReference>
<dbReference type="GO" id="GO:0004656">
    <property type="term" value="F:procollagen-proline 4-dioxygenase activity"/>
    <property type="evidence" value="ECO:0007669"/>
    <property type="project" value="InterPro"/>
</dbReference>
<sequence length="438" mass="50630">MRDITSVTQHPVALYKLRRRLGTKWPRVLDLISETELMKTVPNLSTTLAKFRKILRHEADLVSAVEDLLRLQRLYSLRTRHLAEGRVLDAFSAPLDDDEIFELGQALVDLDNDRLAVEWLEAGVALVKGTDHDDTRTHYMNVIASSYLRMNRYVEAKTLYENLIEKEPNNRAARSSLKLLKSKLELEKRRPEVERHGAEAADTGGDDDVELWQRLCDRHDPTEHKNGDDPRLLCYKKYLNISDEYIRLEEVMLKPRLVLIHDVFTHRQTHLIVREATAEMRRYMAVFDDRYWQAKARTALHLDNAWTDGLLSRLSNITLQKSNVTDERVMAWIEVSNTGPGTQGKHIVVDNVNKVRDHGQIVHYMLFLNDVRGGGNVVFPEINLRIKPIRGAALVWQYKSAEDESRRQLDHYVQCPVLLGSQWCKNINFSTATMTCDL</sequence>
<keyword evidence="5" id="KW-0560">Oxidoreductase</keyword>
<dbReference type="EMBL" id="JAODUO010000540">
    <property type="protein sequence ID" value="KAK2178529.1"/>
    <property type="molecule type" value="Genomic_DNA"/>
</dbReference>
<keyword evidence="10" id="KW-1185">Reference proteome</keyword>
<dbReference type="AlphaFoldDB" id="A0AAD9KW89"/>
<evidence type="ECO:0000256" key="4">
    <source>
        <dbReference type="ARBA" id="ARBA00022964"/>
    </source>
</evidence>
<evidence type="ECO:0000256" key="5">
    <source>
        <dbReference type="ARBA" id="ARBA00023002"/>
    </source>
</evidence>
<dbReference type="SMART" id="SM00702">
    <property type="entry name" value="P4Hc"/>
    <property type="match status" value="1"/>
</dbReference>
<reference evidence="9" key="1">
    <citation type="journal article" date="2023" name="Mol. Biol. Evol.">
        <title>Third-Generation Sequencing Reveals the Adaptive Role of the Epigenome in Three Deep-Sea Polychaetes.</title>
        <authorList>
            <person name="Perez M."/>
            <person name="Aroh O."/>
            <person name="Sun Y."/>
            <person name="Lan Y."/>
            <person name="Juniper S.K."/>
            <person name="Young C.R."/>
            <person name="Angers B."/>
            <person name="Qian P.Y."/>
        </authorList>
    </citation>
    <scope>NUCLEOTIDE SEQUENCE</scope>
    <source>
        <strain evidence="9">R07B-5</strain>
    </source>
</reference>
<evidence type="ECO:0000256" key="6">
    <source>
        <dbReference type="ARBA" id="ARBA00023004"/>
    </source>
</evidence>
<dbReference type="InterPro" id="IPR045054">
    <property type="entry name" value="P4HA-like"/>
</dbReference>
<evidence type="ECO:0000313" key="9">
    <source>
        <dbReference type="EMBL" id="KAK2178529.1"/>
    </source>
</evidence>
<dbReference type="InterPro" id="IPR011990">
    <property type="entry name" value="TPR-like_helical_dom_sf"/>
</dbReference>
<name>A0AAD9KW89_RIDPI</name>
<dbReference type="SUPFAM" id="SSF48452">
    <property type="entry name" value="TPR-like"/>
    <property type="match status" value="1"/>
</dbReference>
<evidence type="ECO:0000256" key="1">
    <source>
        <dbReference type="ARBA" id="ARBA00001961"/>
    </source>
</evidence>
<evidence type="ECO:0000256" key="2">
    <source>
        <dbReference type="ARBA" id="ARBA00022723"/>
    </source>
</evidence>
<evidence type="ECO:0000259" key="8">
    <source>
        <dbReference type="SMART" id="SM00702"/>
    </source>
</evidence>
<dbReference type="GO" id="GO:0031418">
    <property type="term" value="F:L-ascorbic acid binding"/>
    <property type="evidence" value="ECO:0007669"/>
    <property type="project" value="UniProtKB-KW"/>
</dbReference>
<evidence type="ECO:0000313" key="10">
    <source>
        <dbReference type="Proteomes" id="UP001209878"/>
    </source>
</evidence>
<proteinExistence type="predicted"/>
<evidence type="ECO:0000256" key="7">
    <source>
        <dbReference type="PROSITE-ProRule" id="PRU00339"/>
    </source>
</evidence>
<dbReference type="PANTHER" id="PTHR10869">
    <property type="entry name" value="PROLYL 4-HYDROXYLASE ALPHA SUBUNIT"/>
    <property type="match status" value="1"/>
</dbReference>
<gene>
    <name evidence="9" type="ORF">NP493_540g02014</name>
</gene>
<keyword evidence="4" id="KW-0223">Dioxygenase</keyword>
<accession>A0AAD9KW89</accession>
<feature type="domain" description="Prolyl 4-hydroxylase alpha subunit" evidence="8">
    <location>
        <begin position="255"/>
        <end position="430"/>
    </location>
</feature>
<dbReference type="InterPro" id="IPR006620">
    <property type="entry name" value="Pro_4_hyd_alph"/>
</dbReference>
<dbReference type="PANTHER" id="PTHR10869:SF244">
    <property type="entry name" value="PROLYL 4-HYDROXYLASE SUBUNIT ALPHA-2"/>
    <property type="match status" value="1"/>
</dbReference>
<dbReference type="Gene3D" id="1.25.40.10">
    <property type="entry name" value="Tetratricopeptide repeat domain"/>
    <property type="match status" value="1"/>
</dbReference>
<dbReference type="Proteomes" id="UP001209878">
    <property type="component" value="Unassembled WGS sequence"/>
</dbReference>
<keyword evidence="3" id="KW-0847">Vitamin C</keyword>
<keyword evidence="7" id="KW-0802">TPR repeat</keyword>
<feature type="repeat" description="TPR" evidence="7">
    <location>
        <begin position="137"/>
        <end position="170"/>
    </location>
</feature>
<dbReference type="GO" id="GO:0005506">
    <property type="term" value="F:iron ion binding"/>
    <property type="evidence" value="ECO:0007669"/>
    <property type="project" value="InterPro"/>
</dbReference>
<comment type="cofactor">
    <cofactor evidence="1">
        <name>L-ascorbate</name>
        <dbReference type="ChEBI" id="CHEBI:38290"/>
    </cofactor>
</comment>
<dbReference type="PROSITE" id="PS50005">
    <property type="entry name" value="TPR"/>
    <property type="match status" value="1"/>
</dbReference>
<dbReference type="Gene3D" id="2.60.120.620">
    <property type="entry name" value="q2cbj1_9rhob like domain"/>
    <property type="match status" value="1"/>
</dbReference>
<keyword evidence="2" id="KW-0479">Metal-binding</keyword>
<dbReference type="InterPro" id="IPR019734">
    <property type="entry name" value="TPR_rpt"/>
</dbReference>